<comment type="caution">
    <text evidence="1">The sequence shown here is derived from an EMBL/GenBank/DDBJ whole genome shotgun (WGS) entry which is preliminary data.</text>
</comment>
<keyword evidence="2" id="KW-1185">Reference proteome</keyword>
<keyword evidence="1" id="KW-0645">Protease</keyword>
<protein>
    <submittedName>
        <fullName evidence="1">Acid protease</fullName>
    </submittedName>
</protein>
<dbReference type="EMBL" id="BDSA01000006">
    <property type="protein sequence ID" value="GBE62662.1"/>
    <property type="molecule type" value="Genomic_DNA"/>
</dbReference>
<organism evidence="1 2">
    <name type="scientific">Babesia ovata</name>
    <dbReference type="NCBI Taxonomy" id="189622"/>
    <lineage>
        <taxon>Eukaryota</taxon>
        <taxon>Sar</taxon>
        <taxon>Alveolata</taxon>
        <taxon>Apicomplexa</taxon>
        <taxon>Aconoidasida</taxon>
        <taxon>Piroplasmida</taxon>
        <taxon>Babesiidae</taxon>
        <taxon>Babesia</taxon>
    </lineage>
</organism>
<dbReference type="AlphaFoldDB" id="A0A2H6KI38"/>
<gene>
    <name evidence="1" type="ORF">BOVATA_041550</name>
</gene>
<dbReference type="RefSeq" id="XP_028868905.1">
    <property type="nucleotide sequence ID" value="XM_029013072.1"/>
</dbReference>
<accession>A0A2H6KI38</accession>
<dbReference type="VEuPathDB" id="PiroplasmaDB:BOVATA_041550"/>
<reference evidence="1 2" key="1">
    <citation type="journal article" date="2017" name="BMC Genomics">
        <title>Whole-genome assembly of Babesia ovata and comparative genomics between closely related pathogens.</title>
        <authorList>
            <person name="Yamagishi J."/>
            <person name="Asada M."/>
            <person name="Hakimi H."/>
            <person name="Tanaka T.Q."/>
            <person name="Sugimoto C."/>
            <person name="Kawazu S."/>
        </authorList>
    </citation>
    <scope>NUCLEOTIDE SEQUENCE [LARGE SCALE GENOMIC DNA]</scope>
    <source>
        <strain evidence="1 2">Miyake</strain>
    </source>
</reference>
<dbReference type="GeneID" id="39876432"/>
<dbReference type="GO" id="GO:0006508">
    <property type="term" value="P:proteolysis"/>
    <property type="evidence" value="ECO:0007669"/>
    <property type="project" value="UniProtKB-KW"/>
</dbReference>
<dbReference type="GO" id="GO:0008233">
    <property type="term" value="F:peptidase activity"/>
    <property type="evidence" value="ECO:0007669"/>
    <property type="project" value="UniProtKB-KW"/>
</dbReference>
<proteinExistence type="predicted"/>
<sequence length="352" mass="38866">MQLCWSGASSAFVTFEEYRAETYVDDEEPLLDSGTSIEIHTDNEFTPNGADREDDQLRKGPEMAFSREVNTNMWDWVTVEESNVDENDVSQQTQVMNASPVLPHTDGSGPIFSSVNATFTIREPLLAPDLSLQQSVVEYSVENKHLHVLGNTSPNNSSVADFWLPNVQDSHDNNAEIYAVGKDEGLIDNGVASLDAVVRSPLRDEKWNPSPRNMHSRIVWDGSIASLGNYADIATSNDSSMSHILNSPNRHLRRADDTAITGQSIITSSEEAHIPTAGLQCIPVSRDRSMLVLHRKELVSSSEESNVSQTNENATTYHSMSGGDGMLFERVAEKQAFHGITDVISDSRRNEV</sequence>
<name>A0A2H6KI38_9APIC</name>
<evidence type="ECO:0000313" key="2">
    <source>
        <dbReference type="Proteomes" id="UP000236319"/>
    </source>
</evidence>
<keyword evidence="1" id="KW-0378">Hydrolase</keyword>
<dbReference type="OrthoDB" id="10440482at2759"/>
<evidence type="ECO:0000313" key="1">
    <source>
        <dbReference type="EMBL" id="GBE62662.1"/>
    </source>
</evidence>
<dbReference type="Proteomes" id="UP000236319">
    <property type="component" value="Unassembled WGS sequence"/>
</dbReference>